<accession>A0A645F3H6</accession>
<evidence type="ECO:0000313" key="2">
    <source>
        <dbReference type="EMBL" id="MPN08196.1"/>
    </source>
</evidence>
<organism evidence="2">
    <name type="scientific">bioreactor metagenome</name>
    <dbReference type="NCBI Taxonomy" id="1076179"/>
    <lineage>
        <taxon>unclassified sequences</taxon>
        <taxon>metagenomes</taxon>
        <taxon>ecological metagenomes</taxon>
    </lineage>
</organism>
<gene>
    <name evidence="2" type="ORF">SDC9_155477</name>
</gene>
<dbReference type="EMBL" id="VSSQ01054216">
    <property type="protein sequence ID" value="MPN08196.1"/>
    <property type="molecule type" value="Genomic_DNA"/>
</dbReference>
<reference evidence="2" key="1">
    <citation type="submission" date="2019-08" db="EMBL/GenBank/DDBJ databases">
        <authorList>
            <person name="Kucharzyk K."/>
            <person name="Murdoch R.W."/>
            <person name="Higgins S."/>
            <person name="Loffler F."/>
        </authorList>
    </citation>
    <scope>NUCLEOTIDE SEQUENCE</scope>
</reference>
<evidence type="ECO:0000256" key="1">
    <source>
        <dbReference type="SAM" id="MobiDB-lite"/>
    </source>
</evidence>
<protein>
    <submittedName>
        <fullName evidence="2">Uncharacterized protein</fullName>
    </submittedName>
</protein>
<proteinExistence type="predicted"/>
<feature type="region of interest" description="Disordered" evidence="1">
    <location>
        <begin position="195"/>
        <end position="221"/>
    </location>
</feature>
<feature type="compositionally biased region" description="Basic and acidic residues" evidence="1">
    <location>
        <begin position="201"/>
        <end position="210"/>
    </location>
</feature>
<dbReference type="AlphaFoldDB" id="A0A645F3H6"/>
<comment type="caution">
    <text evidence="2">The sequence shown here is derived from an EMBL/GenBank/DDBJ whole genome shotgun (WGS) entry which is preliminary data.</text>
</comment>
<name>A0A645F3H6_9ZZZZ</name>
<sequence>MPGLVHHDRPLQRVVGADGVGGELQILDLNRPPVAQLFRSDVPPGDFGIVRHRFDLRGDRSSDLFPGQRIGGIVLVEGPRTDQLRAVDFRYDGVNRLATVFARQRHGLAVEFVLRPDQGRARFHDLLLVGPFFGFRQQFAALGFGTAADRVVSKREDPSPRKNLPGGQLDLRRRRSQIEKGVDLGIGRTARCAGSRRRRADRFGRRREASGQDGGQQTDAGCRDSLGDHVILFPFPFPSAAQTAGF</sequence>